<keyword evidence="2" id="KW-1185">Reference proteome</keyword>
<dbReference type="OrthoDB" id="9815903at2"/>
<evidence type="ECO:0000313" key="2">
    <source>
        <dbReference type="Proteomes" id="UP000317839"/>
    </source>
</evidence>
<name>A0A545TEF8_9GAMM</name>
<sequence>MNNPLAGTDPSGYRSICGGKNQRSCDQIVDYTGNNQGMSTDVMGGVVKVNGASNSSGAKSVTKDSVADLISQLDLMAEQVANMTLPSEAPLESSTGSEGFGSKLTRLFFPATTFMREKGVEGTWGDAAKGYFKEAYNSGVGFAQVITSGSVIGVLAQFIPVAKIKPEEASGAALFELGSYAAGGIVSAETAFLKAMSRVSVSKTVTVRTGPRGVDPNHHNANVMVRDADGNILSHERIVSGNMTPTEKALGFPKNTLASHTEARAVTHTALKQGDTMTITGQLPPCNSCKGYMNRAVNETGANIKYQWRQDGKTQTWLAGKKR</sequence>
<evidence type="ECO:0000313" key="1">
    <source>
        <dbReference type="EMBL" id="TQV75607.1"/>
    </source>
</evidence>
<proteinExistence type="predicted"/>
<dbReference type="Proteomes" id="UP000317839">
    <property type="component" value="Unassembled WGS sequence"/>
</dbReference>
<dbReference type="AlphaFoldDB" id="A0A545TEF8"/>
<dbReference type="EMBL" id="VIKR01000002">
    <property type="protein sequence ID" value="TQV75607.1"/>
    <property type="molecule type" value="Genomic_DNA"/>
</dbReference>
<organism evidence="1 2">
    <name type="scientific">Aliikangiella marina</name>
    <dbReference type="NCBI Taxonomy" id="1712262"/>
    <lineage>
        <taxon>Bacteria</taxon>
        <taxon>Pseudomonadati</taxon>
        <taxon>Pseudomonadota</taxon>
        <taxon>Gammaproteobacteria</taxon>
        <taxon>Oceanospirillales</taxon>
        <taxon>Pleioneaceae</taxon>
        <taxon>Aliikangiella</taxon>
    </lineage>
</organism>
<accession>A0A545TEF8</accession>
<comment type="caution">
    <text evidence="1">The sequence shown here is derived from an EMBL/GenBank/DDBJ whole genome shotgun (WGS) entry which is preliminary data.</text>
</comment>
<protein>
    <submittedName>
        <fullName evidence="1">Uncharacterized protein</fullName>
    </submittedName>
</protein>
<reference evidence="1 2" key="1">
    <citation type="submission" date="2019-06" db="EMBL/GenBank/DDBJ databases">
        <title>Draft genome of Aliikangiella marina GYP-15.</title>
        <authorList>
            <person name="Wang G."/>
        </authorList>
    </citation>
    <scope>NUCLEOTIDE SEQUENCE [LARGE SCALE GENOMIC DNA]</scope>
    <source>
        <strain evidence="1 2">GYP-15</strain>
    </source>
</reference>
<gene>
    <name evidence="1" type="ORF">FLL45_06230</name>
</gene>
<dbReference type="InterPro" id="IPR027472">
    <property type="entry name" value="Pput2613-NH3ase"/>
</dbReference>
<dbReference type="Pfam" id="PF14427">
    <property type="entry name" value="Pput2613-deam"/>
    <property type="match status" value="1"/>
</dbReference>